<keyword evidence="4" id="KW-1185">Reference proteome</keyword>
<gene>
    <name evidence="3" type="ORF">SPHA_40977</name>
</gene>
<accession>A0A812CSP5</accession>
<dbReference type="InterPro" id="IPR011641">
    <property type="entry name" value="Tyr-kin_ephrin_A/B_rcpt-like"/>
</dbReference>
<feature type="transmembrane region" description="Helical" evidence="1">
    <location>
        <begin position="779"/>
        <end position="799"/>
    </location>
</feature>
<feature type="domain" description="Tyrosine-protein kinase ephrin type A/B receptor-like" evidence="2">
    <location>
        <begin position="932"/>
        <end position="979"/>
    </location>
</feature>
<protein>
    <recommendedName>
        <fullName evidence="2">Tyrosine-protein kinase ephrin type A/B receptor-like domain-containing protein</fullName>
    </recommendedName>
</protein>
<proteinExistence type="predicted"/>
<feature type="transmembrane region" description="Helical" evidence="1">
    <location>
        <begin position="846"/>
        <end position="872"/>
    </location>
</feature>
<feature type="domain" description="Tyrosine-protein kinase ephrin type A/B receptor-like" evidence="2">
    <location>
        <begin position="210"/>
        <end position="253"/>
    </location>
</feature>
<dbReference type="SUPFAM" id="SSF57586">
    <property type="entry name" value="TNF receptor-like"/>
    <property type="match status" value="1"/>
</dbReference>
<evidence type="ECO:0000259" key="2">
    <source>
        <dbReference type="Pfam" id="PF07699"/>
    </source>
</evidence>
<dbReference type="GO" id="GO:0009986">
    <property type="term" value="C:cell surface"/>
    <property type="evidence" value="ECO:0007669"/>
    <property type="project" value="TreeGrafter"/>
</dbReference>
<dbReference type="FunFam" id="2.10.50.10:FF:000032">
    <property type="entry name" value="Uncharacterized protein, isoform A"/>
    <property type="match status" value="3"/>
</dbReference>
<feature type="domain" description="Tyrosine-protein kinase ephrin type A/B receptor-like" evidence="2">
    <location>
        <begin position="475"/>
        <end position="521"/>
    </location>
</feature>
<feature type="transmembrane region" description="Helical" evidence="1">
    <location>
        <begin position="879"/>
        <end position="905"/>
    </location>
</feature>
<evidence type="ECO:0000313" key="3">
    <source>
        <dbReference type="EMBL" id="CAE1277996.1"/>
    </source>
</evidence>
<feature type="domain" description="Tyrosine-protein kinase ephrin type A/B receptor-like" evidence="2">
    <location>
        <begin position="585"/>
        <end position="631"/>
    </location>
</feature>
<dbReference type="Proteomes" id="UP000597762">
    <property type="component" value="Unassembled WGS sequence"/>
</dbReference>
<dbReference type="PANTHER" id="PTHR24046">
    <property type="entry name" value="SIGNAL PEPTIDE, CUB AND EGF-LIKE DOMAIN-CONTAINING"/>
    <property type="match status" value="1"/>
</dbReference>
<dbReference type="InterPro" id="IPR009030">
    <property type="entry name" value="Growth_fac_rcpt_cys_sf"/>
</dbReference>
<feature type="transmembrane region" description="Helical" evidence="1">
    <location>
        <begin position="703"/>
        <end position="723"/>
    </location>
</feature>
<feature type="domain" description="Tyrosine-protein kinase ephrin type A/B receptor-like" evidence="2">
    <location>
        <begin position="428"/>
        <end position="455"/>
    </location>
</feature>
<evidence type="ECO:0000313" key="4">
    <source>
        <dbReference type="Proteomes" id="UP000597762"/>
    </source>
</evidence>
<name>A0A812CSP5_ACAPH</name>
<dbReference type="EMBL" id="CAHIKZ030001954">
    <property type="protein sequence ID" value="CAE1277996.1"/>
    <property type="molecule type" value="Genomic_DNA"/>
</dbReference>
<feature type="domain" description="Tyrosine-protein kinase ephrin type A/B receptor-like" evidence="2">
    <location>
        <begin position="94"/>
        <end position="140"/>
    </location>
</feature>
<feature type="domain" description="Tyrosine-protein kinase ephrin type A/B receptor-like" evidence="2">
    <location>
        <begin position="1097"/>
        <end position="1144"/>
    </location>
</feature>
<dbReference type="GO" id="GO:0007165">
    <property type="term" value="P:signal transduction"/>
    <property type="evidence" value="ECO:0007669"/>
    <property type="project" value="TreeGrafter"/>
</dbReference>
<organism evidence="3 4">
    <name type="scientific">Acanthosepion pharaonis</name>
    <name type="common">Pharaoh cuttlefish</name>
    <name type="synonym">Sepia pharaonis</name>
    <dbReference type="NCBI Taxonomy" id="158019"/>
    <lineage>
        <taxon>Eukaryota</taxon>
        <taxon>Metazoa</taxon>
        <taxon>Spiralia</taxon>
        <taxon>Lophotrochozoa</taxon>
        <taxon>Mollusca</taxon>
        <taxon>Cephalopoda</taxon>
        <taxon>Coleoidea</taxon>
        <taxon>Decapodiformes</taxon>
        <taxon>Sepiida</taxon>
        <taxon>Sepiina</taxon>
        <taxon>Sepiidae</taxon>
        <taxon>Acanthosepion</taxon>
    </lineage>
</organism>
<dbReference type="SUPFAM" id="SSF57184">
    <property type="entry name" value="Growth factor receptor domain"/>
    <property type="match status" value="6"/>
</dbReference>
<keyword evidence="1" id="KW-1133">Transmembrane helix</keyword>
<feature type="domain" description="Tyrosine-protein kinase ephrin type A/B receptor-like" evidence="2">
    <location>
        <begin position="987"/>
        <end position="1034"/>
    </location>
</feature>
<feature type="domain" description="Tyrosine-protein kinase ephrin type A/B receptor-like" evidence="2">
    <location>
        <begin position="374"/>
        <end position="419"/>
    </location>
</feature>
<reference evidence="3" key="1">
    <citation type="submission" date="2021-01" db="EMBL/GenBank/DDBJ databases">
        <authorList>
            <person name="Li R."/>
            <person name="Bekaert M."/>
        </authorList>
    </citation>
    <scope>NUCLEOTIDE SEQUENCE</scope>
    <source>
        <strain evidence="3">Farmed</strain>
    </source>
</reference>
<dbReference type="InterPro" id="IPR052071">
    <property type="entry name" value="SCUB_EGF-like_domain"/>
</dbReference>
<feature type="domain" description="Tyrosine-protein kinase ephrin type A/B receptor-like" evidence="2">
    <location>
        <begin position="148"/>
        <end position="195"/>
    </location>
</feature>
<feature type="domain" description="Tyrosine-protein kinase ephrin type A/B receptor-like" evidence="2">
    <location>
        <begin position="1152"/>
        <end position="1199"/>
    </location>
</feature>
<sequence length="1347" mass="146576">MRMIAAAFPCSANTTMTTGATSASNCSVQFCNSGSDRNNMSVPCTPCPEGFYRMLNMSNPFAECSQCPENFTTSGEGGSSCPLLYCRFAGYEIGPSRNSCIACAKGFYKNNTARILEKCSPCPQDFTTTITEGATNISQCDLRICSAGQFRDNVSNTCKDCHQGYYQPNITTGNCLKCAANYTTLASGSKNESDCIFYCRFAGYEIGPSGNSCIACAKGFYKNNTAGILEKCSPCPQNFTTTITEGATNISQCDLRICSAGQFRDNVSNTCKDCHQGYYQPNITTGNCLKCAANYTTLASGSKNESDCIFYCHFAGYEIGPSGNSCIACAKGFYKNNTAGILEKCSPCPQNFTTSVTEGATNISQCDLRDCPEGTFINGDNCTLCPNATYQPERSKYKCELCGNNTFTSRLGATEKKECQLICLAGFEGQDKCIPCKIDYFKPTAGPISCRKCPMHFLANNIRTICNIFSCEKGFYNVTNSSCDPCAIGEYKNQSGNFPCSPCPDPTFTTASNGSGTVQQCNVVNCQPGNEFNKATNTCVACPIGTYQNKTGDHPCETCPKNFITATVGVSNIFDCSVLHCSPGYYNQSTDSCRPCAKGTFKSQSGNTPCKSCSNPAYTTPLTGSTSDINCTVVNCQPGYRFNNTADTCVACPIGTYQNKIGDHPCEDCPKHFITATEGTSNISDCSVCKMSHIFHFLCIQSLYLFISTSLFCLSLSLSLFISTSLHILTHSVHIYLSFHSLSLFISTSLFVSSVHIYLSLFVSSVHIYLSLFVSSVHISTSLFSLLCSYLPLSLCLLCSYLPLSLCLLCSYLPLSLCLLCSYLPLSLCLLCSYLPLSLCLLSVPLFIYLSLFVSSVHIYLSLFVSSVHIYLSLFVSSVHIYLSLFVSSVHIYLSLFVSSVHIYLCSNPAYTTPLTGSTSDVNCTVVNCQTGYRFNNTADTCVACPIGTYQNKIGDHPCEDCPRNFITATEGISNISDCSVLNCQPGYRFNNTADTCVACPIGTYQNKIGDHPCEDCPKNFITATEGTSNISDCSVLHCLPGYYNQSASLCKLCEKGTFKSQSGNTPCKSCSNPAYTTPLTGSTSDVNCTIVNCQPGYRFNNTADACVACPFGTYQNKIGEHPCKTCPENLLTATEGVGNISDCSVFNCSPGYEFDENTNQCIKCAKGTYQPDTGNTTCLSCRTNFTTFRNGSTKQSDCLLLTNNSASEAVVVTISFDYSFSNCESNKNFYKNKFNIIMMQRLKEMSKSDATLSGCSVEISCSFALEVSGVCGPPDSNTWIFVVIGCLAGILTIVLIIVAIVLRLRYKRQKKKKKYEQFEEELKFNYPFSLSTRTPFGHSWNRNTQL</sequence>
<evidence type="ECO:0000256" key="1">
    <source>
        <dbReference type="SAM" id="Phobius"/>
    </source>
</evidence>
<feature type="domain" description="Tyrosine-protein kinase ephrin type A/B receptor-like" evidence="2">
    <location>
        <begin position="639"/>
        <end position="686"/>
    </location>
</feature>
<dbReference type="GO" id="GO:0005615">
    <property type="term" value="C:extracellular space"/>
    <property type="evidence" value="ECO:0007669"/>
    <property type="project" value="TreeGrafter"/>
</dbReference>
<feature type="domain" description="Tyrosine-protein kinase ephrin type A/B receptor-like" evidence="2">
    <location>
        <begin position="261"/>
        <end position="308"/>
    </location>
</feature>
<comment type="caution">
    <text evidence="3">The sequence shown here is derived from an EMBL/GenBank/DDBJ whole genome shotgun (WGS) entry which is preliminary data.</text>
</comment>
<feature type="domain" description="Tyrosine-protein kinase ephrin type A/B receptor-like" evidence="2">
    <location>
        <begin position="530"/>
        <end position="576"/>
    </location>
</feature>
<feature type="domain" description="Tyrosine-protein kinase ephrin type A/B receptor-like" evidence="2">
    <location>
        <begin position="38"/>
        <end position="79"/>
    </location>
</feature>
<feature type="transmembrane region" description="Helical" evidence="1">
    <location>
        <begin position="1280"/>
        <end position="1305"/>
    </location>
</feature>
<dbReference type="Pfam" id="PF07699">
    <property type="entry name" value="Ephrin_rec_like"/>
    <property type="match status" value="17"/>
</dbReference>
<keyword evidence="1" id="KW-0472">Membrane</keyword>
<feature type="transmembrane region" description="Helical" evidence="1">
    <location>
        <begin position="735"/>
        <end position="759"/>
    </location>
</feature>
<dbReference type="OrthoDB" id="6162209at2759"/>
<feature type="transmembrane region" description="Helical" evidence="1">
    <location>
        <begin position="806"/>
        <end position="826"/>
    </location>
</feature>
<dbReference type="Gene3D" id="2.10.50.10">
    <property type="entry name" value="Tumor Necrosis Factor Receptor, subunit A, domain 2"/>
    <property type="match status" value="17"/>
</dbReference>
<dbReference type="PANTHER" id="PTHR24046:SF5">
    <property type="entry name" value="EGF-LIKE DOMAIN-CONTAINING PROTEIN"/>
    <property type="match status" value="1"/>
</dbReference>
<keyword evidence="1" id="KW-0812">Transmembrane</keyword>
<feature type="domain" description="Tyrosine-protein kinase ephrin type A/B receptor-like" evidence="2">
    <location>
        <begin position="323"/>
        <end position="366"/>
    </location>
</feature>
<dbReference type="SMART" id="SM01411">
    <property type="entry name" value="Ephrin_rec_like"/>
    <property type="match status" value="17"/>
</dbReference>
<feature type="domain" description="Tyrosine-protein kinase ephrin type A/B receptor-like" evidence="2">
    <location>
        <begin position="1043"/>
        <end position="1089"/>
    </location>
</feature>